<keyword evidence="16" id="KW-1185">Reference proteome</keyword>
<sequence>MLPAQKNALVALIGDVVAGLMPADGTAPAAPVILLERPKVAAHGDLACNVAMQLAKPLRANPRELAQKIADAILADARAKGLVDVVEIAGPGFINLRLANAAKQSVARVIVTEGAAFGRRAASNVAAPVLVEFVSANPTGPLHVGHGRQAALGDTISALLGTQGRPVHREFYYNDAGVQIQTLATSVQARARGFKPGDAEWPESAYNGDYIGDIAQDFLAGKTVQASDGAPVTGSGSVEDIDSIRAFAVAYLRREQDIDLQTFGVIFDQYYLESSLYADGSVERTVQALIDAGVTYEQEGALWLRTTDYGDDKDRVMRKSDGTYTYFVPDVAYHTRKWDRGFHQVINVQGSDHHGTIARVRAGLQALGIGIPKGYPDYVLHKMVTVMRNGEEVKISKRAGSYVTVRDLIEWSGGITAETPVTDPAEREDALRRGRDAVRFFLISRKADTEFVFDVDLALKQNDENPVYYVQYAHARICSILTQWAGDEASLANTDLAPLDSERALALLQLLAEYPDMLTRAAEELAPHAVAFYLRDLAGAFHSFYNSDRVLVDDETVKHARLALLAATRQVLRNGLAVLGVSAPAKM</sequence>
<dbReference type="Pfam" id="PF03485">
    <property type="entry name" value="Arg_tRNA_synt_N"/>
    <property type="match status" value="1"/>
</dbReference>
<dbReference type="InterPro" id="IPR001278">
    <property type="entry name" value="Arg-tRNA-ligase"/>
</dbReference>
<evidence type="ECO:0000256" key="3">
    <source>
        <dbReference type="ARBA" id="ARBA00011245"/>
    </source>
</evidence>
<dbReference type="NCBIfam" id="TIGR00456">
    <property type="entry name" value="argS"/>
    <property type="match status" value="1"/>
</dbReference>
<reference evidence="15" key="1">
    <citation type="submission" date="2016-06" db="EMBL/GenBank/DDBJ databases">
        <title>Pandoraea oxalativorans DSM 23570 Genome Sequencing.</title>
        <authorList>
            <person name="Ee R."/>
            <person name="Lim Y.-L."/>
            <person name="Yong D."/>
            <person name="Yin W.-F."/>
            <person name="Chan K.-G."/>
        </authorList>
    </citation>
    <scope>NUCLEOTIDE SEQUENCE</scope>
    <source>
        <strain evidence="15">DSM 23570</strain>
    </source>
</reference>
<organism evidence="15 16">
    <name type="scientific">Pandoraea oxalativorans</name>
    <dbReference type="NCBI Taxonomy" id="573737"/>
    <lineage>
        <taxon>Bacteria</taxon>
        <taxon>Pseudomonadati</taxon>
        <taxon>Pseudomonadota</taxon>
        <taxon>Betaproteobacteria</taxon>
        <taxon>Burkholderiales</taxon>
        <taxon>Burkholderiaceae</taxon>
        <taxon>Pandoraea</taxon>
    </lineage>
</organism>
<evidence type="ECO:0000256" key="7">
    <source>
        <dbReference type="ARBA" id="ARBA00022840"/>
    </source>
</evidence>
<keyword evidence="4 11" id="KW-0963">Cytoplasm</keyword>
<evidence type="ECO:0000256" key="10">
    <source>
        <dbReference type="ARBA" id="ARBA00049339"/>
    </source>
</evidence>
<feature type="domain" description="Arginyl tRNA synthetase N-terminal" evidence="14">
    <location>
        <begin position="7"/>
        <end position="98"/>
    </location>
</feature>
<dbReference type="Proteomes" id="UP000035050">
    <property type="component" value="Chromosome"/>
</dbReference>
<dbReference type="HOGENOM" id="CLU_006406_0_1_4"/>
<accession>A0A0E3U673</accession>
<dbReference type="PRINTS" id="PR01038">
    <property type="entry name" value="TRNASYNTHARG"/>
</dbReference>
<dbReference type="SUPFAM" id="SSF47323">
    <property type="entry name" value="Anticodon-binding domain of a subclass of class I aminoacyl-tRNA synthetases"/>
    <property type="match status" value="1"/>
</dbReference>
<dbReference type="SUPFAM" id="SSF55190">
    <property type="entry name" value="Arginyl-tRNA synthetase (ArgRS), N-terminal 'additional' domain"/>
    <property type="match status" value="1"/>
</dbReference>
<evidence type="ECO:0000313" key="15">
    <source>
        <dbReference type="EMBL" id="AKC69233.1"/>
    </source>
</evidence>
<evidence type="ECO:0000313" key="16">
    <source>
        <dbReference type="Proteomes" id="UP000035050"/>
    </source>
</evidence>
<dbReference type="GO" id="GO:0006420">
    <property type="term" value="P:arginyl-tRNA aminoacylation"/>
    <property type="evidence" value="ECO:0007669"/>
    <property type="project" value="UniProtKB-UniRule"/>
</dbReference>
<evidence type="ECO:0000256" key="9">
    <source>
        <dbReference type="ARBA" id="ARBA00023146"/>
    </source>
</evidence>
<dbReference type="GO" id="GO:0005737">
    <property type="term" value="C:cytoplasm"/>
    <property type="evidence" value="ECO:0007669"/>
    <property type="project" value="UniProtKB-SubCell"/>
</dbReference>
<dbReference type="InterPro" id="IPR001412">
    <property type="entry name" value="aa-tRNA-synth_I_CS"/>
</dbReference>
<dbReference type="PANTHER" id="PTHR11956:SF5">
    <property type="entry name" value="ARGININE--TRNA LIGASE, CYTOPLASMIC"/>
    <property type="match status" value="1"/>
</dbReference>
<dbReference type="InterPro" id="IPR005148">
    <property type="entry name" value="Arg-tRNA-synth_N"/>
</dbReference>
<evidence type="ECO:0000259" key="13">
    <source>
        <dbReference type="SMART" id="SM00836"/>
    </source>
</evidence>
<comment type="subcellular location">
    <subcellularLocation>
        <location evidence="1 11">Cytoplasm</location>
    </subcellularLocation>
</comment>
<dbReference type="InterPro" id="IPR036695">
    <property type="entry name" value="Arg-tRNA-synth_N_sf"/>
</dbReference>
<comment type="subunit">
    <text evidence="3 11">Monomer.</text>
</comment>
<evidence type="ECO:0000256" key="2">
    <source>
        <dbReference type="ARBA" id="ARBA00005594"/>
    </source>
</evidence>
<dbReference type="Pfam" id="PF05746">
    <property type="entry name" value="DALR_1"/>
    <property type="match status" value="1"/>
</dbReference>
<dbReference type="CDD" id="cd00671">
    <property type="entry name" value="ArgRS_core"/>
    <property type="match status" value="1"/>
</dbReference>
<dbReference type="SMART" id="SM00836">
    <property type="entry name" value="DALR_1"/>
    <property type="match status" value="1"/>
</dbReference>
<protein>
    <recommendedName>
        <fullName evidence="11">Arginine--tRNA ligase</fullName>
        <ecNumber evidence="11">6.1.1.19</ecNumber>
    </recommendedName>
    <alternativeName>
        <fullName evidence="11">Arginyl-tRNA synthetase</fullName>
        <shortName evidence="11">ArgRS</shortName>
    </alternativeName>
</protein>
<dbReference type="HAMAP" id="MF_00123">
    <property type="entry name" value="Arg_tRNA_synth"/>
    <property type="match status" value="1"/>
</dbReference>
<keyword evidence="7 11" id="KW-0067">ATP-binding</keyword>
<dbReference type="RefSeq" id="WP_046290573.1">
    <property type="nucleotide sequence ID" value="NZ_CP011253.3"/>
</dbReference>
<evidence type="ECO:0000259" key="14">
    <source>
        <dbReference type="SMART" id="SM01016"/>
    </source>
</evidence>
<dbReference type="CDD" id="cd07956">
    <property type="entry name" value="Anticodon_Ia_Arg"/>
    <property type="match status" value="1"/>
</dbReference>
<dbReference type="SUPFAM" id="SSF52374">
    <property type="entry name" value="Nucleotidylyl transferase"/>
    <property type="match status" value="1"/>
</dbReference>
<dbReference type="FunFam" id="3.40.50.620:FF:000062">
    <property type="entry name" value="Arginine--tRNA ligase"/>
    <property type="match status" value="1"/>
</dbReference>
<dbReference type="PANTHER" id="PTHR11956">
    <property type="entry name" value="ARGINYL-TRNA SYNTHETASE"/>
    <property type="match status" value="1"/>
</dbReference>
<keyword evidence="5 11" id="KW-0436">Ligase</keyword>
<comment type="similarity">
    <text evidence="2 11 12">Belongs to the class-I aminoacyl-tRNA synthetase family.</text>
</comment>
<dbReference type="InterPro" id="IPR014729">
    <property type="entry name" value="Rossmann-like_a/b/a_fold"/>
</dbReference>
<evidence type="ECO:0000256" key="12">
    <source>
        <dbReference type="RuleBase" id="RU363038"/>
    </source>
</evidence>
<keyword evidence="6 11" id="KW-0547">Nucleotide-binding</keyword>
<dbReference type="PROSITE" id="PS00178">
    <property type="entry name" value="AA_TRNA_LIGASE_I"/>
    <property type="match status" value="1"/>
</dbReference>
<dbReference type="KEGG" id="pox:MB84_06730"/>
<proteinExistence type="inferred from homology"/>
<keyword evidence="9 11" id="KW-0030">Aminoacyl-tRNA synthetase</keyword>
<feature type="domain" description="DALR anticodon binding" evidence="13">
    <location>
        <begin position="470"/>
        <end position="587"/>
    </location>
</feature>
<dbReference type="EMBL" id="CP011253">
    <property type="protein sequence ID" value="AKC69233.1"/>
    <property type="molecule type" value="Genomic_DNA"/>
</dbReference>
<dbReference type="OrthoDB" id="9803211at2"/>
<gene>
    <name evidence="11" type="primary">argS</name>
    <name evidence="15" type="ORF">MB84_06730</name>
</gene>
<dbReference type="SMART" id="SM01016">
    <property type="entry name" value="Arg_tRNA_synt_N"/>
    <property type="match status" value="1"/>
</dbReference>
<dbReference type="InterPro" id="IPR009080">
    <property type="entry name" value="tRNAsynth_Ia_anticodon-bd"/>
</dbReference>
<evidence type="ECO:0000256" key="5">
    <source>
        <dbReference type="ARBA" id="ARBA00022598"/>
    </source>
</evidence>
<dbReference type="Pfam" id="PF00750">
    <property type="entry name" value="tRNA-synt_1d"/>
    <property type="match status" value="1"/>
</dbReference>
<dbReference type="PATRIC" id="fig|573737.6.peg.2177"/>
<comment type="catalytic activity">
    <reaction evidence="10 11">
        <text>tRNA(Arg) + L-arginine + ATP = L-arginyl-tRNA(Arg) + AMP + diphosphate</text>
        <dbReference type="Rhea" id="RHEA:20301"/>
        <dbReference type="Rhea" id="RHEA-COMP:9658"/>
        <dbReference type="Rhea" id="RHEA-COMP:9673"/>
        <dbReference type="ChEBI" id="CHEBI:30616"/>
        <dbReference type="ChEBI" id="CHEBI:32682"/>
        <dbReference type="ChEBI" id="CHEBI:33019"/>
        <dbReference type="ChEBI" id="CHEBI:78442"/>
        <dbReference type="ChEBI" id="CHEBI:78513"/>
        <dbReference type="ChEBI" id="CHEBI:456215"/>
        <dbReference type="EC" id="6.1.1.19"/>
    </reaction>
</comment>
<dbReference type="GO" id="GO:0004814">
    <property type="term" value="F:arginine-tRNA ligase activity"/>
    <property type="evidence" value="ECO:0007669"/>
    <property type="project" value="UniProtKB-UniRule"/>
</dbReference>
<evidence type="ECO:0000256" key="11">
    <source>
        <dbReference type="HAMAP-Rule" id="MF_00123"/>
    </source>
</evidence>
<evidence type="ECO:0000256" key="4">
    <source>
        <dbReference type="ARBA" id="ARBA00022490"/>
    </source>
</evidence>
<evidence type="ECO:0000256" key="6">
    <source>
        <dbReference type="ARBA" id="ARBA00022741"/>
    </source>
</evidence>
<dbReference type="EC" id="6.1.1.19" evidence="11"/>
<dbReference type="Gene3D" id="3.30.1360.70">
    <property type="entry name" value="Arginyl tRNA synthetase N-terminal domain"/>
    <property type="match status" value="1"/>
</dbReference>
<dbReference type="Gene3D" id="1.10.730.10">
    <property type="entry name" value="Isoleucyl-tRNA Synthetase, Domain 1"/>
    <property type="match status" value="1"/>
</dbReference>
<evidence type="ECO:0000256" key="1">
    <source>
        <dbReference type="ARBA" id="ARBA00004496"/>
    </source>
</evidence>
<dbReference type="InterPro" id="IPR008909">
    <property type="entry name" value="DALR_anticod-bd"/>
</dbReference>
<dbReference type="AlphaFoldDB" id="A0A0E3U673"/>
<feature type="short sequence motif" description="'HIGH' region" evidence="11">
    <location>
        <begin position="136"/>
        <end position="146"/>
    </location>
</feature>
<dbReference type="InterPro" id="IPR035684">
    <property type="entry name" value="ArgRS_core"/>
</dbReference>
<keyword evidence="8 11" id="KW-0648">Protein biosynthesis</keyword>
<evidence type="ECO:0000256" key="8">
    <source>
        <dbReference type="ARBA" id="ARBA00022917"/>
    </source>
</evidence>
<dbReference type="FunFam" id="1.10.730.10:FF:000008">
    <property type="entry name" value="Arginine--tRNA ligase"/>
    <property type="match status" value="1"/>
</dbReference>
<dbReference type="Gene3D" id="3.40.50.620">
    <property type="entry name" value="HUPs"/>
    <property type="match status" value="1"/>
</dbReference>
<name>A0A0E3U673_9BURK</name>
<dbReference type="GO" id="GO:0005524">
    <property type="term" value="F:ATP binding"/>
    <property type="evidence" value="ECO:0007669"/>
    <property type="project" value="UniProtKB-UniRule"/>
</dbReference>